<dbReference type="PANTHER" id="PTHR30111">
    <property type="entry name" value="33 KDA CHAPERONIN"/>
    <property type="match status" value="1"/>
</dbReference>
<evidence type="ECO:0000313" key="7">
    <source>
        <dbReference type="EMBL" id="TLQ39955.1"/>
    </source>
</evidence>
<evidence type="ECO:0000256" key="5">
    <source>
        <dbReference type="ARBA" id="ARBA00023284"/>
    </source>
</evidence>
<keyword evidence="3 6" id="KW-1015">Disulfide bond</keyword>
<feature type="disulfide bond" description="Redox-active" evidence="6">
    <location>
        <begin position="270"/>
        <end position="273"/>
    </location>
</feature>
<feature type="disulfide bond" description="Redox-active" evidence="6">
    <location>
        <begin position="237"/>
        <end position="239"/>
    </location>
</feature>
<dbReference type="SUPFAM" id="SSF64397">
    <property type="entry name" value="Hsp33 domain"/>
    <property type="match status" value="1"/>
</dbReference>
<comment type="similarity">
    <text evidence="6">Belongs to the HSP33 family.</text>
</comment>
<dbReference type="Pfam" id="PF01430">
    <property type="entry name" value="HSP33"/>
    <property type="match status" value="1"/>
</dbReference>
<keyword evidence="1 6" id="KW-0963">Cytoplasm</keyword>
<comment type="subcellular location">
    <subcellularLocation>
        <location evidence="6">Cytoplasm</location>
    </subcellularLocation>
</comment>
<evidence type="ECO:0000256" key="2">
    <source>
        <dbReference type="ARBA" id="ARBA00022833"/>
    </source>
</evidence>
<organism evidence="7 8">
    <name type="scientific">Ruoffia tabacinasalis</name>
    <dbReference type="NCBI Taxonomy" id="87458"/>
    <lineage>
        <taxon>Bacteria</taxon>
        <taxon>Bacillati</taxon>
        <taxon>Bacillota</taxon>
        <taxon>Bacilli</taxon>
        <taxon>Lactobacillales</taxon>
        <taxon>Aerococcaceae</taxon>
        <taxon>Ruoffia</taxon>
    </lineage>
</organism>
<comment type="PTM">
    <text evidence="6">Under oxidizing conditions two disulfide bonds are formed involving the reactive cysteines. Under reducing conditions zinc is bound to the reactive cysteines and the protein is inactive.</text>
</comment>
<dbReference type="EMBL" id="VBSP01000042">
    <property type="protein sequence ID" value="TLQ39955.1"/>
    <property type="molecule type" value="Genomic_DNA"/>
</dbReference>
<evidence type="ECO:0000256" key="4">
    <source>
        <dbReference type="ARBA" id="ARBA00023186"/>
    </source>
</evidence>
<dbReference type="NCBIfam" id="NF001033">
    <property type="entry name" value="PRK00114.1"/>
    <property type="match status" value="1"/>
</dbReference>
<evidence type="ECO:0000256" key="3">
    <source>
        <dbReference type="ARBA" id="ARBA00023157"/>
    </source>
</evidence>
<name>A0A5R9DVD4_9LACT</name>
<dbReference type="RefSeq" id="WP_138405201.1">
    <property type="nucleotide sequence ID" value="NZ_VBSP01000042.1"/>
</dbReference>
<dbReference type="GO" id="GO:0044183">
    <property type="term" value="F:protein folding chaperone"/>
    <property type="evidence" value="ECO:0007669"/>
    <property type="project" value="TreeGrafter"/>
</dbReference>
<gene>
    <name evidence="6" type="primary">hslO</name>
    <name evidence="7" type="ORF">FEZ33_09765</name>
</gene>
<dbReference type="InterPro" id="IPR016154">
    <property type="entry name" value="Heat_shock_Hsp33_C"/>
</dbReference>
<keyword evidence="4 6" id="KW-0143">Chaperone</keyword>
<dbReference type="PANTHER" id="PTHR30111:SF1">
    <property type="entry name" value="33 KDA CHAPERONIN"/>
    <property type="match status" value="1"/>
</dbReference>
<keyword evidence="2 6" id="KW-0862">Zinc</keyword>
<protein>
    <recommendedName>
        <fullName evidence="6">33 kDa chaperonin</fullName>
    </recommendedName>
    <alternativeName>
        <fullName evidence="6">Heat shock protein 33 homolog</fullName>
        <shortName evidence="6">HSP33</shortName>
    </alternativeName>
</protein>
<dbReference type="Gene3D" id="3.90.1280.10">
    <property type="entry name" value="HSP33 redox switch-like"/>
    <property type="match status" value="1"/>
</dbReference>
<dbReference type="Proteomes" id="UP000306420">
    <property type="component" value="Unassembled WGS sequence"/>
</dbReference>
<dbReference type="InterPro" id="IPR000397">
    <property type="entry name" value="Heat_shock_Hsp33"/>
</dbReference>
<evidence type="ECO:0000256" key="6">
    <source>
        <dbReference type="HAMAP-Rule" id="MF_00117"/>
    </source>
</evidence>
<keyword evidence="5 6" id="KW-0676">Redox-active center</keyword>
<accession>A0A5R9DVD4</accession>
<comment type="caution">
    <text evidence="7">The sequence shown here is derived from an EMBL/GenBank/DDBJ whole genome shotgun (WGS) entry which is preliminary data.</text>
</comment>
<dbReference type="SUPFAM" id="SSF118352">
    <property type="entry name" value="HSP33 redox switch-like"/>
    <property type="match status" value="1"/>
</dbReference>
<evidence type="ECO:0000256" key="1">
    <source>
        <dbReference type="ARBA" id="ARBA00022490"/>
    </source>
</evidence>
<evidence type="ECO:0000313" key="8">
    <source>
        <dbReference type="Proteomes" id="UP000306420"/>
    </source>
</evidence>
<dbReference type="GO" id="GO:0042026">
    <property type="term" value="P:protein refolding"/>
    <property type="evidence" value="ECO:0007669"/>
    <property type="project" value="TreeGrafter"/>
</dbReference>
<reference evidence="7 8" key="1">
    <citation type="submission" date="2019-05" db="EMBL/GenBank/DDBJ databases">
        <title>The metagenome of a microbial culture collection derived from dairy environment covers the genomic content of the human microbiome.</title>
        <authorList>
            <person name="Roder T."/>
            <person name="Wuthrich D."/>
            <person name="Sattari Z."/>
            <person name="Von Ah U."/>
            <person name="Bar C."/>
            <person name="Ronchi F."/>
            <person name="Macpherson A.J."/>
            <person name="Ganal-Vonarburg S.C."/>
            <person name="Bruggmann R."/>
            <person name="Vergeres G."/>
        </authorList>
    </citation>
    <scope>NUCLEOTIDE SEQUENCE [LARGE SCALE GENOMIC DNA]</scope>
    <source>
        <strain evidence="7 8">FAM 24227</strain>
    </source>
</reference>
<comment type="function">
    <text evidence="6">Redox regulated molecular chaperone. Protects both thermally unfolding and oxidatively damaged proteins from irreversible aggregation. Plays an important role in the bacterial defense system toward oxidative stress.</text>
</comment>
<dbReference type="InterPro" id="IPR016153">
    <property type="entry name" value="Heat_shock_Hsp33_N"/>
</dbReference>
<dbReference type="AlphaFoldDB" id="A0A5R9DVD4"/>
<dbReference type="PIRSF" id="PIRSF005261">
    <property type="entry name" value="Heat_shock_Hsp33"/>
    <property type="match status" value="1"/>
</dbReference>
<dbReference type="OrthoDB" id="9776534at2"/>
<proteinExistence type="inferred from homology"/>
<dbReference type="CDD" id="cd00498">
    <property type="entry name" value="Hsp33"/>
    <property type="match status" value="1"/>
</dbReference>
<dbReference type="GO" id="GO:0051082">
    <property type="term" value="F:unfolded protein binding"/>
    <property type="evidence" value="ECO:0007669"/>
    <property type="project" value="UniProtKB-UniRule"/>
</dbReference>
<dbReference type="HAMAP" id="MF_00117">
    <property type="entry name" value="HslO"/>
    <property type="match status" value="1"/>
</dbReference>
<sequence length="291" mass="31613">MTDKLLRALAFDGQVKVYVIDAKNTVEEARRHHDTWRTATAALGRTLIGTALLAANLKGNDQITADITGEGPLGRILATSDAKMNLRGFVNNPQVALDSNEEGKIDVKGAVGLPGFLKVSKQIENYEPYTGQVPLISGELAEDFTYYMAVSEQTPSSIGLSVLVDKGDIVAQAGGFMIQVMPGATEETISALEDKINNLGRVSDLLNSGLTVEQLLDRLVGEGNSKILDYLDVRFNCHCSKERFSDGIKLLGKDDIQAMIDEDHGAEVVCHYCNEAYQFSEEELTALVEEA</sequence>
<dbReference type="GO" id="GO:0005737">
    <property type="term" value="C:cytoplasm"/>
    <property type="evidence" value="ECO:0007669"/>
    <property type="project" value="UniProtKB-SubCell"/>
</dbReference>
<dbReference type="Gene3D" id="3.55.30.10">
    <property type="entry name" value="Hsp33 domain"/>
    <property type="match status" value="1"/>
</dbReference>